<feature type="region of interest" description="Disordered" evidence="1">
    <location>
        <begin position="1"/>
        <end position="23"/>
    </location>
</feature>
<sequence>MLHLQVQKKKIQCAEQRKHSNKE</sequence>
<dbReference type="EMBL" id="GBRH01278303">
    <property type="protein sequence ID" value="JAD19592.1"/>
    <property type="molecule type" value="Transcribed_RNA"/>
</dbReference>
<feature type="compositionally biased region" description="Basic residues" evidence="1">
    <location>
        <begin position="1"/>
        <end position="11"/>
    </location>
</feature>
<evidence type="ECO:0000256" key="1">
    <source>
        <dbReference type="SAM" id="MobiDB-lite"/>
    </source>
</evidence>
<proteinExistence type="predicted"/>
<protein>
    <submittedName>
        <fullName evidence="2">Uncharacterized protein</fullName>
    </submittedName>
</protein>
<accession>A0A0A8Y7G7</accession>
<reference evidence="2" key="1">
    <citation type="submission" date="2014-09" db="EMBL/GenBank/DDBJ databases">
        <authorList>
            <person name="Magalhaes I.L.F."/>
            <person name="Oliveira U."/>
            <person name="Santos F.R."/>
            <person name="Vidigal T.H.D.A."/>
            <person name="Brescovit A.D."/>
            <person name="Santos A.J."/>
        </authorList>
    </citation>
    <scope>NUCLEOTIDE SEQUENCE</scope>
    <source>
        <tissue evidence="2">Shoot tissue taken approximately 20 cm above the soil surface</tissue>
    </source>
</reference>
<organism evidence="2">
    <name type="scientific">Arundo donax</name>
    <name type="common">Giant reed</name>
    <name type="synonym">Donax arundinaceus</name>
    <dbReference type="NCBI Taxonomy" id="35708"/>
    <lineage>
        <taxon>Eukaryota</taxon>
        <taxon>Viridiplantae</taxon>
        <taxon>Streptophyta</taxon>
        <taxon>Embryophyta</taxon>
        <taxon>Tracheophyta</taxon>
        <taxon>Spermatophyta</taxon>
        <taxon>Magnoliopsida</taxon>
        <taxon>Liliopsida</taxon>
        <taxon>Poales</taxon>
        <taxon>Poaceae</taxon>
        <taxon>PACMAD clade</taxon>
        <taxon>Arundinoideae</taxon>
        <taxon>Arundineae</taxon>
        <taxon>Arundo</taxon>
    </lineage>
</organism>
<name>A0A0A8Y7G7_ARUDO</name>
<dbReference type="AlphaFoldDB" id="A0A0A8Y7G7"/>
<reference evidence="2" key="2">
    <citation type="journal article" date="2015" name="Data Brief">
        <title>Shoot transcriptome of the giant reed, Arundo donax.</title>
        <authorList>
            <person name="Barrero R.A."/>
            <person name="Guerrero F.D."/>
            <person name="Moolhuijzen P."/>
            <person name="Goolsby J.A."/>
            <person name="Tidwell J."/>
            <person name="Bellgard S.E."/>
            <person name="Bellgard M.I."/>
        </authorList>
    </citation>
    <scope>NUCLEOTIDE SEQUENCE</scope>
    <source>
        <tissue evidence="2">Shoot tissue taken approximately 20 cm above the soil surface</tissue>
    </source>
</reference>
<evidence type="ECO:0000313" key="2">
    <source>
        <dbReference type="EMBL" id="JAD19592.1"/>
    </source>
</evidence>